<dbReference type="OrthoDB" id="47007at2759"/>
<dbReference type="Proteomes" id="UP000285301">
    <property type="component" value="Unassembled WGS sequence"/>
</dbReference>
<dbReference type="Pfam" id="PF00106">
    <property type="entry name" value="adh_short"/>
    <property type="match status" value="1"/>
</dbReference>
<dbReference type="PANTHER" id="PTHR43975">
    <property type="entry name" value="ZGC:101858"/>
    <property type="match status" value="1"/>
</dbReference>
<evidence type="ECO:0000313" key="1">
    <source>
        <dbReference type="EMBL" id="RWS05141.1"/>
    </source>
</evidence>
<keyword evidence="2" id="KW-1185">Reference proteome</keyword>
<proteinExistence type="predicted"/>
<accession>A0A3S3PNM7</accession>
<dbReference type="AlphaFoldDB" id="A0A3S3PNM7"/>
<dbReference type="PRINTS" id="PR00081">
    <property type="entry name" value="GDHRDH"/>
</dbReference>
<comment type="caution">
    <text evidence="1">The sequence shown here is derived from an EMBL/GenBank/DDBJ whole genome shotgun (WGS) entry which is preliminary data.</text>
</comment>
<organism evidence="1 2">
    <name type="scientific">Dinothrombium tinctorium</name>
    <dbReference type="NCBI Taxonomy" id="1965070"/>
    <lineage>
        <taxon>Eukaryota</taxon>
        <taxon>Metazoa</taxon>
        <taxon>Ecdysozoa</taxon>
        <taxon>Arthropoda</taxon>
        <taxon>Chelicerata</taxon>
        <taxon>Arachnida</taxon>
        <taxon>Acari</taxon>
        <taxon>Acariformes</taxon>
        <taxon>Trombidiformes</taxon>
        <taxon>Prostigmata</taxon>
        <taxon>Anystina</taxon>
        <taxon>Parasitengona</taxon>
        <taxon>Trombidioidea</taxon>
        <taxon>Trombidiidae</taxon>
        <taxon>Dinothrombium</taxon>
    </lineage>
</organism>
<dbReference type="InterPro" id="IPR002347">
    <property type="entry name" value="SDR_fam"/>
</dbReference>
<name>A0A3S3PNM7_9ACAR</name>
<protein>
    <submittedName>
        <fullName evidence="1">Putative oxidoreductase-like protein</fullName>
    </submittedName>
</protein>
<reference evidence="1 2" key="1">
    <citation type="journal article" date="2018" name="Gigascience">
        <title>Genomes of trombidid mites reveal novel predicted allergens and laterally-transferred genes associated with secondary metabolism.</title>
        <authorList>
            <person name="Dong X."/>
            <person name="Chaisiri K."/>
            <person name="Xia D."/>
            <person name="Armstrong S.D."/>
            <person name="Fang Y."/>
            <person name="Donnelly M.J."/>
            <person name="Kadowaki T."/>
            <person name="McGarry J.W."/>
            <person name="Darby A.C."/>
            <person name="Makepeace B.L."/>
        </authorList>
    </citation>
    <scope>NUCLEOTIDE SEQUENCE [LARGE SCALE GENOMIC DNA]</scope>
    <source>
        <strain evidence="1">UoL-WK</strain>
    </source>
</reference>
<dbReference type="STRING" id="1965070.A0A3S3PNM7"/>
<evidence type="ECO:0000313" key="2">
    <source>
        <dbReference type="Proteomes" id="UP000285301"/>
    </source>
</evidence>
<feature type="non-terminal residue" evidence="1">
    <location>
        <position position="1"/>
    </location>
</feature>
<dbReference type="EMBL" id="NCKU01004998">
    <property type="protein sequence ID" value="RWS05141.1"/>
    <property type="molecule type" value="Genomic_DNA"/>
</dbReference>
<gene>
    <name evidence="1" type="ORF">B4U79_00714</name>
</gene>
<dbReference type="PANTHER" id="PTHR43975:SF2">
    <property type="entry name" value="EG:BACR7A4.14 PROTEIN-RELATED"/>
    <property type="match status" value="1"/>
</dbReference>
<dbReference type="Gene3D" id="3.40.50.720">
    <property type="entry name" value="NAD(P)-binding Rossmann-like Domain"/>
    <property type="match status" value="2"/>
</dbReference>
<sequence>KLVNQVVETFGKIDILVNNAAISNDVRILDENILDDFDKTVSIIVRAAVNLCHCALPHLIESNGAIVNVSATPKPPDFEQFIPMVLPRIPLGRIAQADEIARPVVFLASGLASFITGALLPVDGGFVLS</sequence>
<dbReference type="InterPro" id="IPR036291">
    <property type="entry name" value="NAD(P)-bd_dom_sf"/>
</dbReference>
<dbReference type="SUPFAM" id="SSF51735">
    <property type="entry name" value="NAD(P)-binding Rossmann-fold domains"/>
    <property type="match status" value="1"/>
</dbReference>
<dbReference type="Pfam" id="PF13561">
    <property type="entry name" value="adh_short_C2"/>
    <property type="match status" value="1"/>
</dbReference>